<dbReference type="NCBIfam" id="TIGR03504">
    <property type="entry name" value="FimV_Cterm"/>
    <property type="match status" value="1"/>
</dbReference>
<dbReference type="NCBIfam" id="TIGR03505">
    <property type="entry name" value="FimV_core"/>
    <property type="match status" value="1"/>
</dbReference>
<dbReference type="RefSeq" id="WP_245654683.1">
    <property type="nucleotide sequence ID" value="NZ_FMWO01000041.1"/>
</dbReference>
<dbReference type="PROSITE" id="PS51782">
    <property type="entry name" value="LYSM"/>
    <property type="match status" value="1"/>
</dbReference>
<protein>
    <submittedName>
        <fullName evidence="4">Putative transmembrane protein</fullName>
    </submittedName>
</protein>
<feature type="compositionally biased region" description="Polar residues" evidence="2">
    <location>
        <begin position="499"/>
        <end position="508"/>
    </location>
</feature>
<feature type="region of interest" description="Disordered" evidence="2">
    <location>
        <begin position="498"/>
        <end position="640"/>
    </location>
</feature>
<dbReference type="InterPro" id="IPR038440">
    <property type="entry name" value="FimV_C_sf"/>
</dbReference>
<sequence length="745" mass="81443">MAPWIVLAAGLGKLTVGSYLGQPFKAEVELVAIKESDIPTLTAKLASPEAFRQAGLKYLDYHAGLSVTVARRVDGRPYLQMASSQSINEPFINLLIELNSAAGRLLREYTVLLDPAEMPLTPQVPVTQNDAVKAGTDESARASTEGMANTRSVVSSVRQQSADDWNEASYGPVVSGDNLTRIARQITPDGIDLNQMLVALYRANRDAFIEKNMNLLRIGAVLRIPEQQEIASISPKEAVREVRTQTADWHSYRQRVADMANGIVSSQSQQSASGKITSVTDEATSAEGAISQEVLRLSKGELLQDKQPTNAEVAKGSSQQHMQMMEEDAIAKERALREANERVAQLEQNVNRLQRLLQLKDEGLESAQLGQLSKSVLTPAEPASIPSAEAPSVPADEYAGQDFARDSSVMPEFTIPAQPVTDPIPATILQPDLTDPDEFAWLDALIDFATENVMLIGGALAVLLATWLGISMFHRRQEQAEIDAYDDIGNYEVIEPGSASASEISGTRTENDVPGQSDFDRETEKSGVEGTSPNPAFFFGRKLDESPSTEEVSTAGSAQTSSEDSIELSRIFQEEIKIETDSDSDERDEGSKQSADIMAEKAIDTWRSPSSETRETEEHVEKNIFDEDALVDEPAASKDSHEIDFESNYADHAEQAGHKSVNLDEKFARIDLNFGDESAATPASKNFVEAGSDHWQEVSTKIDLAKAYLEMEDRDGAREILQEVLQEGDAEQQETARTMLSEIGD</sequence>
<dbReference type="Gene3D" id="1.20.58.2200">
    <property type="match status" value="1"/>
</dbReference>
<proteinExistence type="predicted"/>
<dbReference type="InterPro" id="IPR020012">
    <property type="entry name" value="LysM_FimV"/>
</dbReference>
<dbReference type="CDD" id="cd00118">
    <property type="entry name" value="LysM"/>
    <property type="match status" value="1"/>
</dbReference>
<feature type="compositionally biased region" description="Basic and acidic residues" evidence="2">
    <location>
        <begin position="612"/>
        <end position="625"/>
    </location>
</feature>
<dbReference type="InterPro" id="IPR018392">
    <property type="entry name" value="LysM"/>
</dbReference>
<accession>A0A1G5SDA9</accession>
<reference evidence="4 5" key="1">
    <citation type="submission" date="2016-10" db="EMBL/GenBank/DDBJ databases">
        <authorList>
            <person name="de Groot N.N."/>
        </authorList>
    </citation>
    <scope>NUCLEOTIDE SEQUENCE [LARGE SCALE GENOMIC DNA]</scope>
    <source>
        <strain evidence="4">1</strain>
    </source>
</reference>
<dbReference type="STRING" id="51642.NSMM_340034"/>
<evidence type="ECO:0000256" key="2">
    <source>
        <dbReference type="SAM" id="MobiDB-lite"/>
    </source>
</evidence>
<feature type="coiled-coil region" evidence="1">
    <location>
        <begin position="322"/>
        <end position="363"/>
    </location>
</feature>
<dbReference type="InterPro" id="IPR020011">
    <property type="entry name" value="FimV_C"/>
</dbReference>
<evidence type="ECO:0000313" key="5">
    <source>
        <dbReference type="Proteomes" id="UP000198729"/>
    </source>
</evidence>
<feature type="compositionally biased region" description="Polar residues" evidence="2">
    <location>
        <begin position="549"/>
        <end position="563"/>
    </location>
</feature>
<organism evidence="4 5">
    <name type="scientific">Nitrosomonas mobilis</name>
    <dbReference type="NCBI Taxonomy" id="51642"/>
    <lineage>
        <taxon>Bacteria</taxon>
        <taxon>Pseudomonadati</taxon>
        <taxon>Pseudomonadota</taxon>
        <taxon>Betaproteobacteria</taxon>
        <taxon>Nitrosomonadales</taxon>
        <taxon>Nitrosomonadaceae</taxon>
        <taxon>Nitrosomonas</taxon>
    </lineage>
</organism>
<dbReference type="Gene3D" id="3.10.350.10">
    <property type="entry name" value="LysM domain"/>
    <property type="match status" value="1"/>
</dbReference>
<dbReference type="Proteomes" id="UP000198729">
    <property type="component" value="Unassembled WGS sequence"/>
</dbReference>
<keyword evidence="4" id="KW-0812">Transmembrane</keyword>
<dbReference type="EMBL" id="FMWO01000041">
    <property type="protein sequence ID" value="SCZ85098.1"/>
    <property type="molecule type" value="Genomic_DNA"/>
</dbReference>
<dbReference type="Pfam" id="PF25800">
    <property type="entry name" value="FimV_N"/>
    <property type="match status" value="1"/>
</dbReference>
<gene>
    <name evidence="4" type="ORF">NSMM_340034</name>
</gene>
<feature type="domain" description="LysM" evidence="3">
    <location>
        <begin position="169"/>
        <end position="224"/>
    </location>
</feature>
<dbReference type="InterPro" id="IPR057840">
    <property type="entry name" value="FimV_N"/>
</dbReference>
<keyword evidence="5" id="KW-1185">Reference proteome</keyword>
<evidence type="ECO:0000313" key="4">
    <source>
        <dbReference type="EMBL" id="SCZ85098.1"/>
    </source>
</evidence>
<feature type="compositionally biased region" description="Basic and acidic residues" evidence="2">
    <location>
        <begin position="518"/>
        <end position="527"/>
    </location>
</feature>
<name>A0A1G5SDA9_9PROT</name>
<dbReference type="AlphaFoldDB" id="A0A1G5SDA9"/>
<dbReference type="InterPro" id="IPR036779">
    <property type="entry name" value="LysM_dom_sf"/>
</dbReference>
<evidence type="ECO:0000256" key="1">
    <source>
        <dbReference type="SAM" id="Coils"/>
    </source>
</evidence>
<keyword evidence="1" id="KW-0175">Coiled coil</keyword>
<keyword evidence="4" id="KW-0472">Membrane</keyword>
<evidence type="ECO:0000259" key="3">
    <source>
        <dbReference type="PROSITE" id="PS51782"/>
    </source>
</evidence>